<dbReference type="PANTHER" id="PTHR43462">
    <property type="entry name" value="ALANYL-TRNA EDITING PROTEIN"/>
    <property type="match status" value="1"/>
</dbReference>
<protein>
    <recommendedName>
        <fullName evidence="3">Alanine--tRNA ligase</fullName>
    </recommendedName>
    <alternativeName>
        <fullName evidence="6">Alanyl-tRNA synthetase</fullName>
    </alternativeName>
</protein>
<dbReference type="GO" id="GO:0003676">
    <property type="term" value="F:nucleic acid binding"/>
    <property type="evidence" value="ECO:0007669"/>
    <property type="project" value="InterPro"/>
</dbReference>
<dbReference type="InterPro" id="IPR012947">
    <property type="entry name" value="tRNA_SAD"/>
</dbReference>
<dbReference type="GO" id="GO:0005524">
    <property type="term" value="F:ATP binding"/>
    <property type="evidence" value="ECO:0007669"/>
    <property type="project" value="InterPro"/>
</dbReference>
<dbReference type="AlphaFoldDB" id="A0A5C4LG91"/>
<dbReference type="GO" id="GO:0005737">
    <property type="term" value="C:cytoplasm"/>
    <property type="evidence" value="ECO:0007669"/>
    <property type="project" value="UniProtKB-SubCell"/>
</dbReference>
<keyword evidence="5" id="KW-0862">Zinc</keyword>
<feature type="domain" description="Alanyl-transfer RNA synthetases family profile" evidence="7">
    <location>
        <begin position="1"/>
        <end position="236"/>
    </location>
</feature>
<evidence type="ECO:0000256" key="6">
    <source>
        <dbReference type="ARBA" id="ARBA00032577"/>
    </source>
</evidence>
<dbReference type="Pfam" id="PF01411">
    <property type="entry name" value="tRNA-synt_2c"/>
    <property type="match status" value="1"/>
</dbReference>
<dbReference type="InterPro" id="IPR018164">
    <property type="entry name" value="Ala-tRNA-synth_IIc_N"/>
</dbReference>
<evidence type="ECO:0000313" key="8">
    <source>
        <dbReference type="EMBL" id="TNC11936.1"/>
    </source>
</evidence>
<dbReference type="InterPro" id="IPR009000">
    <property type="entry name" value="Transl_B-barrel_sf"/>
</dbReference>
<dbReference type="EMBL" id="VDDA01000007">
    <property type="protein sequence ID" value="TNC11936.1"/>
    <property type="molecule type" value="Genomic_DNA"/>
</dbReference>
<comment type="caution">
    <text evidence="8">The sequence shown here is derived from an EMBL/GenBank/DDBJ whole genome shotgun (WGS) entry which is preliminary data.</text>
</comment>
<proteinExistence type="predicted"/>
<keyword evidence="9" id="KW-1185">Reference proteome</keyword>
<dbReference type="GO" id="GO:0046872">
    <property type="term" value="F:metal ion binding"/>
    <property type="evidence" value="ECO:0007669"/>
    <property type="project" value="UniProtKB-KW"/>
</dbReference>
<dbReference type="Proteomes" id="UP000305267">
    <property type="component" value="Unassembled WGS sequence"/>
</dbReference>
<dbReference type="PROSITE" id="PS50860">
    <property type="entry name" value="AA_TRNA_LIGASE_II_ALA"/>
    <property type="match status" value="1"/>
</dbReference>
<evidence type="ECO:0000256" key="5">
    <source>
        <dbReference type="ARBA" id="ARBA00022833"/>
    </source>
</evidence>
<comment type="cofactor">
    <cofactor evidence="1">
        <name>Zn(2+)</name>
        <dbReference type="ChEBI" id="CHEBI:29105"/>
    </cofactor>
</comment>
<dbReference type="OrthoDB" id="9812949at2"/>
<dbReference type="SMART" id="SM00863">
    <property type="entry name" value="tRNA_SAD"/>
    <property type="match status" value="1"/>
</dbReference>
<dbReference type="Pfam" id="PF07973">
    <property type="entry name" value="tRNA_SAD"/>
    <property type="match status" value="1"/>
</dbReference>
<dbReference type="InterPro" id="IPR018163">
    <property type="entry name" value="Thr/Ala-tRNA-synth_IIc_edit"/>
</dbReference>
<dbReference type="GO" id="GO:0004813">
    <property type="term" value="F:alanine-tRNA ligase activity"/>
    <property type="evidence" value="ECO:0007669"/>
    <property type="project" value="InterPro"/>
</dbReference>
<sequence length="236" mass="25360">MPTDLLYRDDAYLRETEARIVAADETGFILDRTLFYAQGGGQPGDRGRLVREDGSEVAILDTVYGPDKTTILHRVAAGGPVPSPGESVRLMLDWPLRYARMRVHTALHLLSVALPYPVTGGSIGDGEGRLDFDIPDSGLDKDAVTTRLREMIGQDAAVSVCWISDEELAANPGLVKTMSVKPPMGSGRVRLVAIEGLDLQPCGGTHVGRTGEIGVATVTAIEKKGKQNRRVRVSLA</sequence>
<dbReference type="SUPFAM" id="SSF50447">
    <property type="entry name" value="Translation proteins"/>
    <property type="match status" value="1"/>
</dbReference>
<dbReference type="GO" id="GO:0002161">
    <property type="term" value="F:aminoacyl-tRNA deacylase activity"/>
    <property type="evidence" value="ECO:0007669"/>
    <property type="project" value="UniProtKB-ARBA"/>
</dbReference>
<dbReference type="Gene3D" id="2.40.30.130">
    <property type="match status" value="1"/>
</dbReference>
<dbReference type="RefSeq" id="WP_139036868.1">
    <property type="nucleotide sequence ID" value="NZ_VDDA01000007.1"/>
</dbReference>
<evidence type="ECO:0000259" key="7">
    <source>
        <dbReference type="PROSITE" id="PS50860"/>
    </source>
</evidence>
<evidence type="ECO:0000313" key="9">
    <source>
        <dbReference type="Proteomes" id="UP000305267"/>
    </source>
</evidence>
<keyword evidence="4" id="KW-0479">Metal-binding</keyword>
<evidence type="ECO:0000256" key="1">
    <source>
        <dbReference type="ARBA" id="ARBA00001947"/>
    </source>
</evidence>
<evidence type="ECO:0000256" key="4">
    <source>
        <dbReference type="ARBA" id="ARBA00022723"/>
    </source>
</evidence>
<evidence type="ECO:0000256" key="3">
    <source>
        <dbReference type="ARBA" id="ARBA00017959"/>
    </source>
</evidence>
<organism evidence="8 9">
    <name type="scientific">Methylobacterium terricola</name>
    <dbReference type="NCBI Taxonomy" id="2583531"/>
    <lineage>
        <taxon>Bacteria</taxon>
        <taxon>Pseudomonadati</taxon>
        <taxon>Pseudomonadota</taxon>
        <taxon>Alphaproteobacteria</taxon>
        <taxon>Hyphomicrobiales</taxon>
        <taxon>Methylobacteriaceae</taxon>
        <taxon>Methylobacterium</taxon>
    </lineage>
</organism>
<dbReference type="Gene3D" id="3.30.980.10">
    <property type="entry name" value="Threonyl-trna Synthetase, Chain A, domain 2"/>
    <property type="match status" value="1"/>
</dbReference>
<dbReference type="GO" id="GO:0006419">
    <property type="term" value="P:alanyl-tRNA aminoacylation"/>
    <property type="evidence" value="ECO:0007669"/>
    <property type="project" value="InterPro"/>
</dbReference>
<reference evidence="8 9" key="1">
    <citation type="submission" date="2019-06" db="EMBL/GenBank/DDBJ databases">
        <title>Genome of Methylobacterium sp. 17Sr1-39.</title>
        <authorList>
            <person name="Seo T."/>
        </authorList>
    </citation>
    <scope>NUCLEOTIDE SEQUENCE [LARGE SCALE GENOMIC DNA]</scope>
    <source>
        <strain evidence="8 9">17Sr1-39</strain>
    </source>
</reference>
<dbReference type="InterPro" id="IPR051335">
    <property type="entry name" value="Alanyl-tRNA_Editing_Enzymes"/>
</dbReference>
<dbReference type="InterPro" id="IPR018165">
    <property type="entry name" value="Ala-tRNA-synth_IIc_core"/>
</dbReference>
<dbReference type="PANTHER" id="PTHR43462:SF1">
    <property type="entry name" value="ALANYL-TRNA EDITING PROTEIN AARSD1"/>
    <property type="match status" value="1"/>
</dbReference>
<dbReference type="SUPFAM" id="SSF55186">
    <property type="entry name" value="ThrRS/AlaRS common domain"/>
    <property type="match status" value="1"/>
</dbReference>
<gene>
    <name evidence="8" type="ORF">FF100_16950</name>
</gene>
<evidence type="ECO:0000256" key="2">
    <source>
        <dbReference type="ARBA" id="ARBA00004496"/>
    </source>
</evidence>
<comment type="subcellular location">
    <subcellularLocation>
        <location evidence="2">Cytoplasm</location>
    </subcellularLocation>
</comment>
<name>A0A5C4LG91_9HYPH</name>
<accession>A0A5C4LG91</accession>